<organism evidence="2 3">
    <name type="scientific">Plakobranchus ocellatus</name>
    <dbReference type="NCBI Taxonomy" id="259542"/>
    <lineage>
        <taxon>Eukaryota</taxon>
        <taxon>Metazoa</taxon>
        <taxon>Spiralia</taxon>
        <taxon>Lophotrochozoa</taxon>
        <taxon>Mollusca</taxon>
        <taxon>Gastropoda</taxon>
        <taxon>Heterobranchia</taxon>
        <taxon>Euthyneura</taxon>
        <taxon>Panpulmonata</taxon>
        <taxon>Sacoglossa</taxon>
        <taxon>Placobranchoidea</taxon>
        <taxon>Plakobranchidae</taxon>
        <taxon>Plakobranchus</taxon>
    </lineage>
</organism>
<feature type="region of interest" description="Disordered" evidence="1">
    <location>
        <begin position="137"/>
        <end position="168"/>
    </location>
</feature>
<evidence type="ECO:0000256" key="1">
    <source>
        <dbReference type="SAM" id="MobiDB-lite"/>
    </source>
</evidence>
<accession>A0AAV3ZRQ6</accession>
<sequence length="217" mass="23041">MDKVSPCTPYAATPLPPRTYTVTAQRDSNREGNRVFTVCVVPGGSLLATITGDSPATTCPKRNGPPNIPPTTTLADVHGEPASSDVNCKDSKQGTNKINEGAEIASPSGLFHVHNPNFLPADLEACGHKGGDCEPKKAPTSAGHVWVTPSGATPSRLTDHTDSSYKSRGYDWAAPTIEKRPVVDRHSTEMSTLSDDGFEERTKGQLESDSIDAKASR</sequence>
<feature type="region of interest" description="Disordered" evidence="1">
    <location>
        <begin position="180"/>
        <end position="217"/>
    </location>
</feature>
<evidence type="ECO:0000313" key="2">
    <source>
        <dbReference type="EMBL" id="GFN97206.1"/>
    </source>
</evidence>
<protein>
    <submittedName>
        <fullName evidence="2">Uncharacterized protein</fullName>
    </submittedName>
</protein>
<dbReference type="AlphaFoldDB" id="A0AAV3ZRQ6"/>
<feature type="compositionally biased region" description="Basic and acidic residues" evidence="1">
    <location>
        <begin position="157"/>
        <end position="168"/>
    </location>
</feature>
<evidence type="ECO:0000313" key="3">
    <source>
        <dbReference type="Proteomes" id="UP000735302"/>
    </source>
</evidence>
<feature type="compositionally biased region" description="Basic and acidic residues" evidence="1">
    <location>
        <begin position="199"/>
        <end position="217"/>
    </location>
</feature>
<gene>
    <name evidence="2" type="ORF">PoB_002371200</name>
</gene>
<feature type="region of interest" description="Disordered" evidence="1">
    <location>
        <begin position="56"/>
        <end position="95"/>
    </location>
</feature>
<keyword evidence="3" id="KW-1185">Reference proteome</keyword>
<proteinExistence type="predicted"/>
<dbReference type="Proteomes" id="UP000735302">
    <property type="component" value="Unassembled WGS sequence"/>
</dbReference>
<reference evidence="2 3" key="1">
    <citation type="journal article" date="2021" name="Elife">
        <title>Chloroplast acquisition without the gene transfer in kleptoplastic sea slugs, Plakobranchus ocellatus.</title>
        <authorList>
            <person name="Maeda T."/>
            <person name="Takahashi S."/>
            <person name="Yoshida T."/>
            <person name="Shimamura S."/>
            <person name="Takaki Y."/>
            <person name="Nagai Y."/>
            <person name="Toyoda A."/>
            <person name="Suzuki Y."/>
            <person name="Arimoto A."/>
            <person name="Ishii H."/>
            <person name="Satoh N."/>
            <person name="Nishiyama T."/>
            <person name="Hasebe M."/>
            <person name="Maruyama T."/>
            <person name="Minagawa J."/>
            <person name="Obokata J."/>
            <person name="Shigenobu S."/>
        </authorList>
    </citation>
    <scope>NUCLEOTIDE SEQUENCE [LARGE SCALE GENOMIC DNA]</scope>
</reference>
<feature type="region of interest" description="Disordered" evidence="1">
    <location>
        <begin position="1"/>
        <end position="28"/>
    </location>
</feature>
<name>A0AAV3ZRQ6_9GAST</name>
<dbReference type="EMBL" id="BLXT01002742">
    <property type="protein sequence ID" value="GFN97206.1"/>
    <property type="molecule type" value="Genomic_DNA"/>
</dbReference>
<comment type="caution">
    <text evidence="2">The sequence shown here is derived from an EMBL/GenBank/DDBJ whole genome shotgun (WGS) entry which is preliminary data.</text>
</comment>